<dbReference type="InterPro" id="IPR050288">
    <property type="entry name" value="Cellulose_deg_GH3"/>
</dbReference>
<dbReference type="SUPFAM" id="SSF51445">
    <property type="entry name" value="(Trans)glycosidases"/>
    <property type="match status" value="1"/>
</dbReference>
<dbReference type="PRINTS" id="PR00133">
    <property type="entry name" value="GLHYDRLASE3"/>
</dbReference>
<evidence type="ECO:0000313" key="8">
    <source>
        <dbReference type="Proteomes" id="UP001285263"/>
    </source>
</evidence>
<comment type="caution">
    <text evidence="7">The sequence shown here is derived from an EMBL/GenBank/DDBJ whole genome shotgun (WGS) entry which is preliminary data.</text>
</comment>
<evidence type="ECO:0000256" key="5">
    <source>
        <dbReference type="RuleBase" id="RU361161"/>
    </source>
</evidence>
<dbReference type="Gene3D" id="2.60.40.10">
    <property type="entry name" value="Immunoglobulins"/>
    <property type="match status" value="1"/>
</dbReference>
<dbReference type="EMBL" id="JAXCLA010000010">
    <property type="protein sequence ID" value="MDY0748209.1"/>
    <property type="molecule type" value="Genomic_DNA"/>
</dbReference>
<dbReference type="InterPro" id="IPR019800">
    <property type="entry name" value="Glyco_hydro_3_AS"/>
</dbReference>
<dbReference type="Pfam" id="PF00933">
    <property type="entry name" value="Glyco_hydro_3"/>
    <property type="match status" value="1"/>
</dbReference>
<dbReference type="GO" id="GO:0016787">
    <property type="term" value="F:hydrolase activity"/>
    <property type="evidence" value="ECO:0007669"/>
    <property type="project" value="UniProtKB-KW"/>
</dbReference>
<dbReference type="Gene3D" id="3.40.50.1700">
    <property type="entry name" value="Glycoside hydrolase family 3 C-terminal domain"/>
    <property type="match status" value="1"/>
</dbReference>
<feature type="domain" description="Fibronectin type III-like" evidence="6">
    <location>
        <begin position="587"/>
        <end position="657"/>
    </location>
</feature>
<dbReference type="InterPro" id="IPR002772">
    <property type="entry name" value="Glyco_hydro_3_C"/>
</dbReference>
<name>A0ABU5DQ27_9BURK</name>
<evidence type="ECO:0000313" key="7">
    <source>
        <dbReference type="EMBL" id="MDY0748209.1"/>
    </source>
</evidence>
<dbReference type="InterPro" id="IPR017853">
    <property type="entry name" value="GH"/>
</dbReference>
<evidence type="ECO:0000256" key="1">
    <source>
        <dbReference type="ARBA" id="ARBA00005336"/>
    </source>
</evidence>
<evidence type="ECO:0000256" key="2">
    <source>
        <dbReference type="ARBA" id="ARBA00022801"/>
    </source>
</evidence>
<dbReference type="InterPro" id="IPR026891">
    <property type="entry name" value="Fn3-like"/>
</dbReference>
<accession>A0ABU5DQ27</accession>
<dbReference type="PANTHER" id="PTHR42715:SF10">
    <property type="entry name" value="BETA-GLUCOSIDASE"/>
    <property type="match status" value="1"/>
</dbReference>
<dbReference type="SUPFAM" id="SSF52279">
    <property type="entry name" value="Beta-D-glucan exohydrolase, C-terminal domain"/>
    <property type="match status" value="1"/>
</dbReference>
<keyword evidence="2 5" id="KW-0378">Hydrolase</keyword>
<dbReference type="Gene3D" id="3.20.20.300">
    <property type="entry name" value="Glycoside hydrolase, family 3, N-terminal domain"/>
    <property type="match status" value="1"/>
</dbReference>
<protein>
    <submittedName>
        <fullName evidence="7">Glycoside hydrolase family 3 C-terminal domain-containing protein</fullName>
    </submittedName>
</protein>
<dbReference type="InterPro" id="IPR001764">
    <property type="entry name" value="Glyco_hydro_3_N"/>
</dbReference>
<keyword evidence="4 5" id="KW-0326">Glycosidase</keyword>
<dbReference type="Proteomes" id="UP001285263">
    <property type="component" value="Unassembled WGS sequence"/>
</dbReference>
<keyword evidence="8" id="KW-1185">Reference proteome</keyword>
<proteinExistence type="inferred from homology"/>
<dbReference type="Pfam" id="PF14310">
    <property type="entry name" value="Fn3-like"/>
    <property type="match status" value="1"/>
</dbReference>
<dbReference type="Pfam" id="PF01915">
    <property type="entry name" value="Glyco_hydro_3_C"/>
    <property type="match status" value="1"/>
</dbReference>
<evidence type="ECO:0000259" key="6">
    <source>
        <dbReference type="SMART" id="SM01217"/>
    </source>
</evidence>
<evidence type="ECO:0000256" key="4">
    <source>
        <dbReference type="ARBA" id="ARBA00023295"/>
    </source>
</evidence>
<dbReference type="RefSeq" id="WP_320426182.1">
    <property type="nucleotide sequence ID" value="NZ_JAXCLA010000010.1"/>
</dbReference>
<organism evidence="7 8">
    <name type="scientific">Roseateles agri</name>
    <dbReference type="NCBI Taxonomy" id="3098619"/>
    <lineage>
        <taxon>Bacteria</taxon>
        <taxon>Pseudomonadati</taxon>
        <taxon>Pseudomonadota</taxon>
        <taxon>Betaproteobacteria</taxon>
        <taxon>Burkholderiales</taxon>
        <taxon>Sphaerotilaceae</taxon>
        <taxon>Roseateles</taxon>
    </lineage>
</organism>
<dbReference type="SMART" id="SM01217">
    <property type="entry name" value="Fn3_like"/>
    <property type="match status" value="1"/>
</dbReference>
<dbReference type="InterPro" id="IPR013783">
    <property type="entry name" value="Ig-like_fold"/>
</dbReference>
<dbReference type="PROSITE" id="PS00775">
    <property type="entry name" value="GLYCOSYL_HYDROL_F3"/>
    <property type="match status" value="1"/>
</dbReference>
<evidence type="ECO:0000256" key="3">
    <source>
        <dbReference type="ARBA" id="ARBA00023277"/>
    </source>
</evidence>
<dbReference type="PANTHER" id="PTHR42715">
    <property type="entry name" value="BETA-GLUCOSIDASE"/>
    <property type="match status" value="1"/>
</dbReference>
<keyword evidence="3" id="KW-0119">Carbohydrate metabolism</keyword>
<gene>
    <name evidence="7" type="ORF">SNE35_27155</name>
</gene>
<dbReference type="InterPro" id="IPR036881">
    <property type="entry name" value="Glyco_hydro_3_C_sf"/>
</dbReference>
<comment type="similarity">
    <text evidence="1 5">Belongs to the glycosyl hydrolase 3 family.</text>
</comment>
<reference evidence="7 8" key="1">
    <citation type="submission" date="2023-11" db="EMBL/GenBank/DDBJ databases">
        <title>Paucibacter sp. nov., isolated from fresh soil in Korea.</title>
        <authorList>
            <person name="Le N.T.T."/>
        </authorList>
    </citation>
    <scope>NUCLEOTIDE SEQUENCE [LARGE SCALE GENOMIC DNA]</scope>
    <source>
        <strain evidence="7 8">R3-3</strain>
    </source>
</reference>
<dbReference type="InterPro" id="IPR036962">
    <property type="entry name" value="Glyco_hydro_3_N_sf"/>
</dbReference>
<sequence>MTDFKKQAAELVAQMTIEEQALVLLGDGWWRTHGVERLGLAPINVSDGPHGLRKVESGYGDAVPATCFPTAPALAASWNTALVREVGAALGRECQAADVQVILGPGINIKRSPLGGRNFEYFSEDPLLTGRIAEAYIAGVQGEGVGTSLKHFAVNSQETRRMSTSSEIDARTLHEVYLPAFEMAVSRPGEEQPWSVMSSYNPVNGTHASEHHGLLTDILREQWGFEGFVVSDWGGTHERVAGVAAGNNLEMPGSGDYNRKKIIAAVEAGSLAREVLAQSATELVAVMLKAHAARKPGGFDAEAHHALARRAGAEGIVLLKNEGQVLPLKAGARIALVGAFAKVPRYQGAGSSQVNPIRVTNAADELAALLGAEHLLLAQGCDEEGETSDALLAEAAAQAAAAPVAVVFAGLPDSYESEGFDRASLALPPGHVRMIEAVAAAQPNTVVVLLNGSAVEMPWLDKVKGLVEAWLGGQAGGGAIADVLTGRANPSGKLAETFPVALEQTPPFPGFPSRNGLAFYGEGVFVGYRHYDKRGLAPLFPFGFGLSYTRFEYTGIRVASSFDADEAAAALAVEVSVKNVGAVEGQEIVQLYVHEREPAAPGPVNELRAFDKVRLAPGEQKTVRLTLTRRDFAHYDARAAAWVVKPGNFDLRVGGSSRELPLSAAVEVRTAPLVGPLTSASLVEDFRGQPAIYEELVRALGMGALLEPMPEGLTPEQESALRKTRMSTWVFVNEMPIDKIPAFSHGAFTEQRIDEILKAQKQ</sequence>